<keyword evidence="10" id="KW-0456">Lyase</keyword>
<dbReference type="CDD" id="cd06453">
    <property type="entry name" value="SufS_like"/>
    <property type="match status" value="1"/>
</dbReference>
<keyword evidence="4 8" id="KW-0808">Transferase</keyword>
<evidence type="ECO:0000256" key="4">
    <source>
        <dbReference type="ARBA" id="ARBA00022679"/>
    </source>
</evidence>
<dbReference type="PROSITE" id="PS00595">
    <property type="entry name" value="AA_TRANSFER_CLASS_5"/>
    <property type="match status" value="1"/>
</dbReference>
<dbReference type="GO" id="GO:0031071">
    <property type="term" value="F:cysteine desulfurase activity"/>
    <property type="evidence" value="ECO:0007669"/>
    <property type="project" value="UniProtKB-UniRule"/>
</dbReference>
<dbReference type="Pfam" id="PF00266">
    <property type="entry name" value="Aminotran_5"/>
    <property type="match status" value="1"/>
</dbReference>
<dbReference type="STRING" id="45068.Llon_1580"/>
<dbReference type="InterPro" id="IPR020578">
    <property type="entry name" value="Aminotrans_V_PyrdxlP_BS"/>
</dbReference>
<dbReference type="InterPro" id="IPR000192">
    <property type="entry name" value="Aminotrans_V_dom"/>
</dbReference>
<reference evidence="10 11" key="1">
    <citation type="submission" date="2015-11" db="EMBL/GenBank/DDBJ databases">
        <title>Genomic analysis of 38 Legionella species identifies large and diverse effector repertoires.</title>
        <authorList>
            <person name="Burstein D."/>
            <person name="Amaro F."/>
            <person name="Zusman T."/>
            <person name="Lifshitz Z."/>
            <person name="Cohen O."/>
            <person name="Gilbert J.A."/>
            <person name="Pupko T."/>
            <person name="Shuman H.A."/>
            <person name="Segal G."/>
        </authorList>
    </citation>
    <scope>NUCLEOTIDE SEQUENCE [LARGE SCALE GENOMIC DNA]</scope>
    <source>
        <strain evidence="10 11">ATCC 49505</strain>
    </source>
</reference>
<dbReference type="EC" id="2.8.1.7" evidence="8"/>
<comment type="catalytic activity">
    <reaction evidence="6 8">
        <text>(sulfur carrier)-H + L-cysteine = (sulfur carrier)-SH + L-alanine</text>
        <dbReference type="Rhea" id="RHEA:43892"/>
        <dbReference type="Rhea" id="RHEA-COMP:14737"/>
        <dbReference type="Rhea" id="RHEA-COMP:14739"/>
        <dbReference type="ChEBI" id="CHEBI:29917"/>
        <dbReference type="ChEBI" id="CHEBI:35235"/>
        <dbReference type="ChEBI" id="CHEBI:57972"/>
        <dbReference type="ChEBI" id="CHEBI:64428"/>
        <dbReference type="EC" id="2.8.1.7"/>
    </reaction>
</comment>
<comment type="similarity">
    <text evidence="3 8">Belongs to the class-V pyridoxal-phosphate-dependent aminotransferase family. Csd subfamily.</text>
</comment>
<dbReference type="PANTHER" id="PTHR43586">
    <property type="entry name" value="CYSTEINE DESULFURASE"/>
    <property type="match status" value="1"/>
</dbReference>
<dbReference type="PATRIC" id="fig|45068.5.peg.1714"/>
<dbReference type="Gene3D" id="3.90.1150.10">
    <property type="entry name" value="Aspartate Aminotransferase, domain 1"/>
    <property type="match status" value="1"/>
</dbReference>
<evidence type="ECO:0000256" key="6">
    <source>
        <dbReference type="ARBA" id="ARBA00050776"/>
    </source>
</evidence>
<comment type="caution">
    <text evidence="10">The sequence shown here is derived from an EMBL/GenBank/DDBJ whole genome shotgun (WGS) entry which is preliminary data.</text>
</comment>
<evidence type="ECO:0000256" key="8">
    <source>
        <dbReference type="RuleBase" id="RU004506"/>
    </source>
</evidence>
<comment type="cofactor">
    <cofactor evidence="1 7">
        <name>pyridoxal 5'-phosphate</name>
        <dbReference type="ChEBI" id="CHEBI:597326"/>
    </cofactor>
</comment>
<dbReference type="InterPro" id="IPR015424">
    <property type="entry name" value="PyrdxlP-dep_Trfase"/>
</dbReference>
<evidence type="ECO:0000256" key="3">
    <source>
        <dbReference type="ARBA" id="ARBA00010447"/>
    </source>
</evidence>
<evidence type="ECO:0000256" key="1">
    <source>
        <dbReference type="ARBA" id="ARBA00001933"/>
    </source>
</evidence>
<dbReference type="GO" id="GO:0030170">
    <property type="term" value="F:pyridoxal phosphate binding"/>
    <property type="evidence" value="ECO:0007669"/>
    <property type="project" value="UniProtKB-UniRule"/>
</dbReference>
<dbReference type="Proteomes" id="UP000054997">
    <property type="component" value="Unassembled WGS sequence"/>
</dbReference>
<dbReference type="OrthoDB" id="9808002at2"/>
<sequence length="416" mass="46170">MNRARELIETLDIEAIRRDFPVLHQTVNDDMPLIYLDNAATTQKPKPVIEAISDFYTHDNANVHRSVHALSVRATQKFESAREKVRRFIQAKHAHECIFVRGTTEGINLVAQSFVAPRILPGEEILITHMEHHSNIVPWQMVCKKTGARLEVAPISFEGEVLLDEFARKLSDNTKFVAINYVSNALGTINPVKKMIEMAHAVGALVLLDGAQATAHLPINVQELDCDFFAFSGHKMYGPTGIGVLWGKEHLLNDMGPYQGGGEMINYVTLESTDYAPLPYKFEAGTPNIAGVMGLAQAMDYLWSLDLDAIVAYEAHLLAYATDAIKTVKGFNLIGTAKEKVPIISFVHGKIHAHDIGTILDSEGIAIRSGHHCTMPLMDFLDVPATARISLSFYNTEQEIDECVKALHKVKEVFSR</sequence>
<accession>A0A0W0VLI8</accession>
<dbReference type="Gene3D" id="3.40.640.10">
    <property type="entry name" value="Type I PLP-dependent aspartate aminotransferase-like (Major domain)"/>
    <property type="match status" value="1"/>
</dbReference>
<evidence type="ECO:0000259" key="9">
    <source>
        <dbReference type="Pfam" id="PF00266"/>
    </source>
</evidence>
<dbReference type="SUPFAM" id="SSF53383">
    <property type="entry name" value="PLP-dependent transferases"/>
    <property type="match status" value="1"/>
</dbReference>
<dbReference type="InterPro" id="IPR016454">
    <property type="entry name" value="Cysteine_dSase"/>
</dbReference>
<dbReference type="AlphaFoldDB" id="A0A0W0VLI8"/>
<evidence type="ECO:0000256" key="2">
    <source>
        <dbReference type="ARBA" id="ARBA00002824"/>
    </source>
</evidence>
<dbReference type="GO" id="GO:0006534">
    <property type="term" value="P:cysteine metabolic process"/>
    <property type="evidence" value="ECO:0007669"/>
    <property type="project" value="UniProtKB-UniRule"/>
</dbReference>
<dbReference type="InterPro" id="IPR015422">
    <property type="entry name" value="PyrdxlP-dep_Trfase_small"/>
</dbReference>
<gene>
    <name evidence="10" type="primary">sufS</name>
    <name evidence="10" type="ORF">Llon_1580</name>
</gene>
<dbReference type="RefSeq" id="WP_115336845.1">
    <property type="nucleotide sequence ID" value="NZ_CAAAHZ010000004.1"/>
</dbReference>
<protein>
    <recommendedName>
        <fullName evidence="8">Cysteine desulfurase</fullName>
        <ecNumber evidence="8">2.8.1.7</ecNumber>
    </recommendedName>
</protein>
<organism evidence="10 11">
    <name type="scientific">Legionella londiniensis</name>
    <dbReference type="NCBI Taxonomy" id="45068"/>
    <lineage>
        <taxon>Bacteria</taxon>
        <taxon>Pseudomonadati</taxon>
        <taxon>Pseudomonadota</taxon>
        <taxon>Gammaproteobacteria</taxon>
        <taxon>Legionellales</taxon>
        <taxon>Legionellaceae</taxon>
        <taxon>Legionella</taxon>
    </lineage>
</organism>
<dbReference type="InterPro" id="IPR015421">
    <property type="entry name" value="PyrdxlP-dep_Trfase_major"/>
</dbReference>
<dbReference type="NCBIfam" id="TIGR01979">
    <property type="entry name" value="sufS"/>
    <property type="match status" value="1"/>
</dbReference>
<dbReference type="EMBL" id="LNYK01000019">
    <property type="protein sequence ID" value="KTD20694.1"/>
    <property type="molecule type" value="Genomic_DNA"/>
</dbReference>
<evidence type="ECO:0000313" key="11">
    <source>
        <dbReference type="Proteomes" id="UP000054997"/>
    </source>
</evidence>
<feature type="domain" description="Aminotransferase class V" evidence="9">
    <location>
        <begin position="34"/>
        <end position="401"/>
    </location>
</feature>
<dbReference type="PIRSF" id="PIRSF005572">
    <property type="entry name" value="NifS"/>
    <property type="match status" value="1"/>
</dbReference>
<dbReference type="InterPro" id="IPR010970">
    <property type="entry name" value="Cys_dSase_SufS"/>
</dbReference>
<dbReference type="GO" id="GO:0016829">
    <property type="term" value="F:lyase activity"/>
    <property type="evidence" value="ECO:0007669"/>
    <property type="project" value="UniProtKB-KW"/>
</dbReference>
<proteinExistence type="inferred from homology"/>
<keyword evidence="11" id="KW-1185">Reference proteome</keyword>
<evidence type="ECO:0000313" key="10">
    <source>
        <dbReference type="EMBL" id="KTD20694.1"/>
    </source>
</evidence>
<name>A0A0W0VLI8_9GAMM</name>
<keyword evidence="5 8" id="KW-0663">Pyridoxal phosphate</keyword>
<dbReference type="PANTHER" id="PTHR43586:SF8">
    <property type="entry name" value="CYSTEINE DESULFURASE 1, CHLOROPLASTIC"/>
    <property type="match status" value="1"/>
</dbReference>
<evidence type="ECO:0000256" key="7">
    <source>
        <dbReference type="RuleBase" id="RU004504"/>
    </source>
</evidence>
<evidence type="ECO:0000256" key="5">
    <source>
        <dbReference type="ARBA" id="ARBA00022898"/>
    </source>
</evidence>
<comment type="function">
    <text evidence="2 8">Catalyzes the removal of elemental sulfur and selenium atoms from L-cysteine, L-cystine, L-selenocysteine, and L-selenocystine to produce L-alanine.</text>
</comment>